<keyword evidence="2" id="KW-1185">Reference proteome</keyword>
<accession>A0A9J5YLG0</accession>
<comment type="caution">
    <text evidence="1">The sequence shown here is derived from an EMBL/GenBank/DDBJ whole genome shotgun (WGS) entry which is preliminary data.</text>
</comment>
<reference evidence="1 2" key="1">
    <citation type="submission" date="2020-09" db="EMBL/GenBank/DDBJ databases">
        <title>De no assembly of potato wild relative species, Solanum commersonii.</title>
        <authorList>
            <person name="Cho K."/>
        </authorList>
    </citation>
    <scope>NUCLEOTIDE SEQUENCE [LARGE SCALE GENOMIC DNA]</scope>
    <source>
        <strain evidence="1">LZ3.2</strain>
        <tissue evidence="1">Leaf</tissue>
    </source>
</reference>
<protein>
    <submittedName>
        <fullName evidence="1">Uncharacterized protein</fullName>
    </submittedName>
</protein>
<sequence>MVEGATPFAAVSVTHENWWSSVFLSGSSVRNRNKGEVDNGKYFSVVFGSSDIPKQEKGKALNFSLPFSYYAEQGKC</sequence>
<evidence type="ECO:0000313" key="1">
    <source>
        <dbReference type="EMBL" id="KAG5601250.1"/>
    </source>
</evidence>
<organism evidence="1 2">
    <name type="scientific">Solanum commersonii</name>
    <name type="common">Commerson's wild potato</name>
    <name type="synonym">Commerson's nightshade</name>
    <dbReference type="NCBI Taxonomy" id="4109"/>
    <lineage>
        <taxon>Eukaryota</taxon>
        <taxon>Viridiplantae</taxon>
        <taxon>Streptophyta</taxon>
        <taxon>Embryophyta</taxon>
        <taxon>Tracheophyta</taxon>
        <taxon>Spermatophyta</taxon>
        <taxon>Magnoliopsida</taxon>
        <taxon>eudicotyledons</taxon>
        <taxon>Gunneridae</taxon>
        <taxon>Pentapetalae</taxon>
        <taxon>asterids</taxon>
        <taxon>lamiids</taxon>
        <taxon>Solanales</taxon>
        <taxon>Solanaceae</taxon>
        <taxon>Solanoideae</taxon>
        <taxon>Solaneae</taxon>
        <taxon>Solanum</taxon>
    </lineage>
</organism>
<dbReference type="Proteomes" id="UP000824120">
    <property type="component" value="Chromosome 6"/>
</dbReference>
<evidence type="ECO:0000313" key="2">
    <source>
        <dbReference type="Proteomes" id="UP000824120"/>
    </source>
</evidence>
<dbReference type="EMBL" id="JACXVP010000006">
    <property type="protein sequence ID" value="KAG5601250.1"/>
    <property type="molecule type" value="Genomic_DNA"/>
</dbReference>
<proteinExistence type="predicted"/>
<name>A0A9J5YLG0_SOLCO</name>
<dbReference type="AlphaFoldDB" id="A0A9J5YLG0"/>
<gene>
    <name evidence="1" type="ORF">H5410_032620</name>
</gene>